<dbReference type="OrthoDB" id="528997at2759"/>
<organism evidence="2 3">
    <name type="scientific">Pleodorina starrii</name>
    <dbReference type="NCBI Taxonomy" id="330485"/>
    <lineage>
        <taxon>Eukaryota</taxon>
        <taxon>Viridiplantae</taxon>
        <taxon>Chlorophyta</taxon>
        <taxon>core chlorophytes</taxon>
        <taxon>Chlorophyceae</taxon>
        <taxon>CS clade</taxon>
        <taxon>Chlamydomonadales</taxon>
        <taxon>Volvocaceae</taxon>
        <taxon>Pleodorina</taxon>
    </lineage>
</organism>
<comment type="caution">
    <text evidence="2">The sequence shown here is derived from an EMBL/GenBank/DDBJ whole genome shotgun (WGS) entry which is preliminary data.</text>
</comment>
<keyword evidence="1" id="KW-1133">Transmembrane helix</keyword>
<evidence type="ECO:0000256" key="1">
    <source>
        <dbReference type="SAM" id="Phobius"/>
    </source>
</evidence>
<keyword evidence="1" id="KW-0812">Transmembrane</keyword>
<evidence type="ECO:0000313" key="3">
    <source>
        <dbReference type="Proteomes" id="UP001165080"/>
    </source>
</evidence>
<dbReference type="EMBL" id="BRXU01000017">
    <property type="protein sequence ID" value="GLC57061.1"/>
    <property type="molecule type" value="Genomic_DNA"/>
</dbReference>
<accession>A0A9W6F628</accession>
<proteinExistence type="predicted"/>
<sequence length="293" mass="31793">MSPVREARPLVHYLPLIPMGCMICMIIGVPIWVHYTAVMLHQVEYSLGVLGPSVTAPELGRVNEALKGTSSAYMLFACALFALGLCRKLLSVEHDLSMLNAKQLAIYRPVNAAVHFVWWLIMIWVVVLMMGCAVFAILTWVGYRAVQQVLANQVAMAPVYGAWTSGYANWTMSQGEISAAGGDLITAMMIKNGWPAAVTCPSTCLNLRLFQFVKADAAQSCVCDSGALRLVLQAARTALDAVPGMMVGIWFMYVFGDFFKTSLACDFINASRDAESGNLLRAGSSGGRGYSKL</sequence>
<name>A0A9W6F628_9CHLO</name>
<dbReference type="Proteomes" id="UP001165080">
    <property type="component" value="Unassembled WGS sequence"/>
</dbReference>
<reference evidence="2 3" key="1">
    <citation type="journal article" date="2023" name="Commun. Biol.">
        <title>Reorganization of the ancestral sex-determining regions during the evolution of trioecy in Pleodorina starrii.</title>
        <authorList>
            <person name="Takahashi K."/>
            <person name="Suzuki S."/>
            <person name="Kawai-Toyooka H."/>
            <person name="Yamamoto K."/>
            <person name="Hamaji T."/>
            <person name="Ootsuki R."/>
            <person name="Yamaguchi H."/>
            <person name="Kawachi M."/>
            <person name="Higashiyama T."/>
            <person name="Nozaki H."/>
        </authorList>
    </citation>
    <scope>NUCLEOTIDE SEQUENCE [LARGE SCALE GENOMIC DNA]</scope>
    <source>
        <strain evidence="2 3">NIES-4479</strain>
    </source>
</reference>
<evidence type="ECO:0000313" key="2">
    <source>
        <dbReference type="EMBL" id="GLC57061.1"/>
    </source>
</evidence>
<keyword evidence="3" id="KW-1185">Reference proteome</keyword>
<feature type="transmembrane region" description="Helical" evidence="1">
    <location>
        <begin position="110"/>
        <end position="143"/>
    </location>
</feature>
<keyword evidence="1" id="KW-0472">Membrane</keyword>
<gene>
    <name evidence="2" type="primary">PLEST003222</name>
    <name evidence="2" type="ORF">PLESTB_001178600</name>
</gene>
<protein>
    <submittedName>
        <fullName evidence="2">Uncharacterized protein</fullName>
    </submittedName>
</protein>
<dbReference type="AlphaFoldDB" id="A0A9W6F628"/>
<feature type="transmembrane region" description="Helical" evidence="1">
    <location>
        <begin position="12"/>
        <end position="33"/>
    </location>
</feature>